<accession>A0ACB8AAL4</accession>
<organism evidence="1 2">
    <name type="scientific">Hygrophoropsis aurantiaca</name>
    <dbReference type="NCBI Taxonomy" id="72124"/>
    <lineage>
        <taxon>Eukaryota</taxon>
        <taxon>Fungi</taxon>
        <taxon>Dikarya</taxon>
        <taxon>Basidiomycota</taxon>
        <taxon>Agaricomycotina</taxon>
        <taxon>Agaricomycetes</taxon>
        <taxon>Agaricomycetidae</taxon>
        <taxon>Boletales</taxon>
        <taxon>Coniophorineae</taxon>
        <taxon>Hygrophoropsidaceae</taxon>
        <taxon>Hygrophoropsis</taxon>
    </lineage>
</organism>
<evidence type="ECO:0000313" key="2">
    <source>
        <dbReference type="Proteomes" id="UP000790377"/>
    </source>
</evidence>
<protein>
    <submittedName>
        <fullName evidence="1">Uncharacterized protein</fullName>
    </submittedName>
</protein>
<keyword evidence="2" id="KW-1185">Reference proteome</keyword>
<name>A0ACB8AAL4_9AGAM</name>
<evidence type="ECO:0000313" key="1">
    <source>
        <dbReference type="EMBL" id="KAH7910340.1"/>
    </source>
</evidence>
<proteinExistence type="predicted"/>
<dbReference type="EMBL" id="MU267717">
    <property type="protein sequence ID" value="KAH7910340.1"/>
    <property type="molecule type" value="Genomic_DNA"/>
</dbReference>
<gene>
    <name evidence="1" type="ORF">BJ138DRAFT_1153111</name>
</gene>
<dbReference type="Proteomes" id="UP000790377">
    <property type="component" value="Unassembled WGS sequence"/>
</dbReference>
<reference evidence="1" key="1">
    <citation type="journal article" date="2021" name="New Phytol.">
        <title>Evolutionary innovations through gain and loss of genes in the ectomycorrhizal Boletales.</title>
        <authorList>
            <person name="Wu G."/>
            <person name="Miyauchi S."/>
            <person name="Morin E."/>
            <person name="Kuo A."/>
            <person name="Drula E."/>
            <person name="Varga T."/>
            <person name="Kohler A."/>
            <person name="Feng B."/>
            <person name="Cao Y."/>
            <person name="Lipzen A."/>
            <person name="Daum C."/>
            <person name="Hundley H."/>
            <person name="Pangilinan J."/>
            <person name="Johnson J."/>
            <person name="Barry K."/>
            <person name="LaButti K."/>
            <person name="Ng V."/>
            <person name="Ahrendt S."/>
            <person name="Min B."/>
            <person name="Choi I.G."/>
            <person name="Park H."/>
            <person name="Plett J.M."/>
            <person name="Magnuson J."/>
            <person name="Spatafora J.W."/>
            <person name="Nagy L.G."/>
            <person name="Henrissat B."/>
            <person name="Grigoriev I.V."/>
            <person name="Yang Z.L."/>
            <person name="Xu J."/>
            <person name="Martin F.M."/>
        </authorList>
    </citation>
    <scope>NUCLEOTIDE SEQUENCE</scope>
    <source>
        <strain evidence="1">ATCC 28755</strain>
    </source>
</reference>
<sequence length="232" mass="25151">MTLSSISAVGRGTAFELRCLDILSREMSMLLSRVGGKSDGGVDLQGWWYLPSFSPSPSRSPSSANPVPVPQRLRVLAQCKAEKKKPGPKYVREMEGVCLRHTLPYPVALLLSQSPFSKESTTRALSSPVPFLLLHIPPHPAQTDTDTDANPMNNTSTATVATGTGMSECPPPPIGSAFWNPALAGATGLLRGEFDIRWERSLNPSVAEQHGHPALWWRGQRLTNCIPDSSTH</sequence>
<comment type="caution">
    <text evidence="1">The sequence shown here is derived from an EMBL/GenBank/DDBJ whole genome shotgun (WGS) entry which is preliminary data.</text>
</comment>